<comment type="caution">
    <text evidence="2">The sequence shown here is derived from an EMBL/GenBank/DDBJ whole genome shotgun (WGS) entry which is preliminary data.</text>
</comment>
<accession>A0ABW4GTH2</accession>
<keyword evidence="1" id="KW-0472">Membrane</keyword>
<keyword evidence="1" id="KW-0812">Transmembrane</keyword>
<dbReference type="EMBL" id="JBHUCM010000048">
    <property type="protein sequence ID" value="MFD1545606.1"/>
    <property type="molecule type" value="Genomic_DNA"/>
</dbReference>
<feature type="transmembrane region" description="Helical" evidence="1">
    <location>
        <begin position="204"/>
        <end position="222"/>
    </location>
</feature>
<feature type="transmembrane region" description="Helical" evidence="1">
    <location>
        <begin position="151"/>
        <end position="169"/>
    </location>
</feature>
<organism evidence="2 3">
    <name type="scientific">Nonomuraea guangzhouensis</name>
    <dbReference type="NCBI Taxonomy" id="1291555"/>
    <lineage>
        <taxon>Bacteria</taxon>
        <taxon>Bacillati</taxon>
        <taxon>Actinomycetota</taxon>
        <taxon>Actinomycetes</taxon>
        <taxon>Streptosporangiales</taxon>
        <taxon>Streptosporangiaceae</taxon>
        <taxon>Nonomuraea</taxon>
    </lineage>
</organism>
<dbReference type="RefSeq" id="WP_219533970.1">
    <property type="nucleotide sequence ID" value="NZ_JAHKRM010000020.1"/>
</dbReference>
<reference evidence="3" key="1">
    <citation type="journal article" date="2019" name="Int. J. Syst. Evol. Microbiol.">
        <title>The Global Catalogue of Microorganisms (GCM) 10K type strain sequencing project: providing services to taxonomists for standard genome sequencing and annotation.</title>
        <authorList>
            <consortium name="The Broad Institute Genomics Platform"/>
            <consortium name="The Broad Institute Genome Sequencing Center for Infectious Disease"/>
            <person name="Wu L."/>
            <person name="Ma J."/>
        </authorList>
    </citation>
    <scope>NUCLEOTIDE SEQUENCE [LARGE SCALE GENOMIC DNA]</scope>
    <source>
        <strain evidence="3">CGMCC 1.15399</strain>
    </source>
</reference>
<sequence>MSRSLAERWYELVLLTYPKGYRAEYGADIMGALMEAGRLPSIRETVVLIREGVAERARLAAMDRVPWWADGVHLGVTVIAVANLTYALMDRAGPAWIAVSTVLMLTLMRGWARVSLPLAVVVAVSTGRVMMFGGDVTAWDSDLLGPSYGNWVSLIPYGLLAAGAALLAVRRPRGLRRRSWFWPAIPAAAVFVALDVPYGELWSFVRAGLEAGLLLMAVWATAVARSPRWITAAAMYVLPIQVTAVVYTRTGTQELAYHIVLAALLLSVIAALWLGGRGRWDARAGRQA</sequence>
<keyword evidence="1" id="KW-1133">Transmembrane helix</keyword>
<evidence type="ECO:0000256" key="1">
    <source>
        <dbReference type="SAM" id="Phobius"/>
    </source>
</evidence>
<feature type="transmembrane region" description="Helical" evidence="1">
    <location>
        <begin position="229"/>
        <end position="249"/>
    </location>
</feature>
<dbReference type="Proteomes" id="UP001597097">
    <property type="component" value="Unassembled WGS sequence"/>
</dbReference>
<evidence type="ECO:0000313" key="2">
    <source>
        <dbReference type="EMBL" id="MFD1545606.1"/>
    </source>
</evidence>
<feature type="transmembrane region" description="Helical" evidence="1">
    <location>
        <begin position="181"/>
        <end position="198"/>
    </location>
</feature>
<feature type="transmembrane region" description="Helical" evidence="1">
    <location>
        <begin position="255"/>
        <end position="276"/>
    </location>
</feature>
<proteinExistence type="predicted"/>
<gene>
    <name evidence="2" type="ORF">ACFSJ0_51800</name>
</gene>
<name>A0ABW4GTH2_9ACTN</name>
<evidence type="ECO:0000313" key="3">
    <source>
        <dbReference type="Proteomes" id="UP001597097"/>
    </source>
</evidence>
<protein>
    <submittedName>
        <fullName evidence="2">Uncharacterized protein</fullName>
    </submittedName>
</protein>
<feature type="transmembrane region" description="Helical" evidence="1">
    <location>
        <begin position="119"/>
        <end position="139"/>
    </location>
</feature>
<keyword evidence="3" id="KW-1185">Reference proteome</keyword>
<feature type="transmembrane region" description="Helical" evidence="1">
    <location>
        <begin position="67"/>
        <end position="89"/>
    </location>
</feature>